<feature type="signal peptide" evidence="8">
    <location>
        <begin position="1"/>
        <end position="23"/>
    </location>
</feature>
<proteinExistence type="inferred from homology"/>
<dbReference type="RefSeq" id="WP_035072410.1">
    <property type="nucleotide sequence ID" value="NZ_JMIH01000015.1"/>
</dbReference>
<sequence>MINLRKKFLTAAVLTAAAFSANAQTNRLIINADQGDVTINKHIYGHFAEHLGTGIYGGIWVGKDSDIANQDGYRSDVLQALIDLEIPNLRWPGGCFADEYHWTDGIGEDRPTMVNTHWGGVTEDNSFGTHEFLDLCEKIGTVPYITGNVGSGSVDEMSKWIEYINFDGISPMAKLREKNGRSEPWNIEYWGVGNESWGCGGNMTPEYYANEYRRYATFARNYGGNKLFKIAGGANDWDFRWTEVLMRDIPLNMMDGISLHYYTIPGTWEKKQSATDFTKKQFLETLIKAGRMDELLVKHGTIMDKFDPNKKVKLIIDEWGTWFEATPGSNPGFLQQQNTLRDALVAGITLNVFNKHAERVHMANLAQTVNVLQAIILTEGDQMLLTPTYHVFDLYKPHKDAKLVPHHLTSEKFKIDELETEALHVSTSRSEDGMLNISIVNINPDKEINLDCVLRGIKGKRITGQVVTTDAMDAYNTFDNKNRIGIEEFKNFNLKGDNLQVKVPSKSVLMLRVAE</sequence>
<evidence type="ECO:0000256" key="8">
    <source>
        <dbReference type="SAM" id="SignalP"/>
    </source>
</evidence>
<keyword evidence="6" id="KW-0119">Carbohydrate metabolism</keyword>
<dbReference type="GO" id="GO:0000272">
    <property type="term" value="P:polysaccharide catabolic process"/>
    <property type="evidence" value="ECO:0007669"/>
    <property type="project" value="TreeGrafter"/>
</dbReference>
<evidence type="ECO:0000256" key="7">
    <source>
        <dbReference type="ARBA" id="ARBA00023295"/>
    </source>
</evidence>
<feature type="domain" description="Alpha-L-arabinofuranosidase C-terminal" evidence="9">
    <location>
        <begin position="317"/>
        <end position="507"/>
    </location>
</feature>
<evidence type="ECO:0000256" key="4">
    <source>
        <dbReference type="ARBA" id="ARBA00012670"/>
    </source>
</evidence>
<dbReference type="EC" id="3.2.1.55" evidence="4"/>
<dbReference type="Pfam" id="PF22848">
    <property type="entry name" value="ASD1_dom"/>
    <property type="match status" value="1"/>
</dbReference>
<dbReference type="OrthoDB" id="9758333at2"/>
<dbReference type="InterPro" id="IPR055235">
    <property type="entry name" value="ASD1_cat"/>
</dbReference>
<evidence type="ECO:0000256" key="6">
    <source>
        <dbReference type="ARBA" id="ARBA00023277"/>
    </source>
</evidence>
<dbReference type="SUPFAM" id="SSF51445">
    <property type="entry name" value="(Trans)glycosidases"/>
    <property type="match status" value="1"/>
</dbReference>
<keyword evidence="7" id="KW-0326">Glycosidase</keyword>
<comment type="catalytic activity">
    <reaction evidence="1">
        <text>Hydrolysis of terminal non-reducing alpha-L-arabinofuranoside residues in alpha-L-arabinosides.</text>
        <dbReference type="EC" id="3.2.1.55"/>
    </reaction>
</comment>
<keyword evidence="8" id="KW-0732">Signal</keyword>
<evidence type="ECO:0000256" key="2">
    <source>
        <dbReference type="ARBA" id="ARBA00007186"/>
    </source>
</evidence>
<dbReference type="InterPro" id="IPR017853">
    <property type="entry name" value="GH"/>
</dbReference>
<dbReference type="GO" id="GO:0046373">
    <property type="term" value="P:L-arabinose metabolic process"/>
    <property type="evidence" value="ECO:0007669"/>
    <property type="project" value="InterPro"/>
</dbReference>
<comment type="similarity">
    <text evidence="2">Belongs to the glycosyl hydrolase 51 family.</text>
</comment>
<name>A0A074KWS3_9BACT</name>
<dbReference type="SUPFAM" id="SSF51011">
    <property type="entry name" value="Glycosyl hydrolase domain"/>
    <property type="match status" value="1"/>
</dbReference>
<dbReference type="eggNOG" id="COG3534">
    <property type="taxonomic scope" value="Bacteria"/>
</dbReference>
<evidence type="ECO:0000313" key="10">
    <source>
        <dbReference type="EMBL" id="KEO74436.1"/>
    </source>
</evidence>
<feature type="chain" id="PRO_5001695607" description="non-reducing end alpha-L-arabinofuranosidase" evidence="8">
    <location>
        <begin position="24"/>
        <end position="515"/>
    </location>
</feature>
<dbReference type="Pfam" id="PF06964">
    <property type="entry name" value="Alpha-L-AF_C"/>
    <property type="match status" value="1"/>
</dbReference>
<evidence type="ECO:0000259" key="9">
    <source>
        <dbReference type="SMART" id="SM00813"/>
    </source>
</evidence>
<dbReference type="PANTHER" id="PTHR43576:SF2">
    <property type="entry name" value="INTRACELLULAR EXO-ALPHA-L-ARABINOFURANOSIDASE 2"/>
    <property type="match status" value="1"/>
</dbReference>
<reference evidence="10 11" key="1">
    <citation type="submission" date="2014-04" db="EMBL/GenBank/DDBJ databases">
        <title>Characterization and application of a salt tolerant electro-active bacterium.</title>
        <authorList>
            <person name="Yang L."/>
            <person name="Wei S."/>
            <person name="Tay Q.X.M."/>
        </authorList>
    </citation>
    <scope>NUCLEOTIDE SEQUENCE [LARGE SCALE GENOMIC DNA]</scope>
    <source>
        <strain evidence="10 11">LY1</strain>
    </source>
</reference>
<dbReference type="InterPro" id="IPR010720">
    <property type="entry name" value="Alpha-L-AF_C"/>
</dbReference>
<evidence type="ECO:0000256" key="1">
    <source>
        <dbReference type="ARBA" id="ARBA00001462"/>
    </source>
</evidence>
<keyword evidence="5" id="KW-0378">Hydrolase</keyword>
<dbReference type="STRING" id="1048983.EL17_06780"/>
<dbReference type="AlphaFoldDB" id="A0A074KWS3"/>
<dbReference type="EMBL" id="JMIH01000015">
    <property type="protein sequence ID" value="KEO74436.1"/>
    <property type="molecule type" value="Genomic_DNA"/>
</dbReference>
<dbReference type="PANTHER" id="PTHR43576">
    <property type="entry name" value="ALPHA-L-ARABINOFURANOSIDASE C-RELATED"/>
    <property type="match status" value="1"/>
</dbReference>
<evidence type="ECO:0000256" key="5">
    <source>
        <dbReference type="ARBA" id="ARBA00022801"/>
    </source>
</evidence>
<comment type="caution">
    <text evidence="10">The sequence shown here is derived from an EMBL/GenBank/DDBJ whole genome shotgun (WGS) entry which is preliminary data.</text>
</comment>
<dbReference type="Gene3D" id="2.60.40.1180">
    <property type="entry name" value="Golgi alpha-mannosidase II"/>
    <property type="match status" value="1"/>
</dbReference>
<organism evidence="10 11">
    <name type="scientific">Anditalea andensis</name>
    <dbReference type="NCBI Taxonomy" id="1048983"/>
    <lineage>
        <taxon>Bacteria</taxon>
        <taxon>Pseudomonadati</taxon>
        <taxon>Bacteroidota</taxon>
        <taxon>Cytophagia</taxon>
        <taxon>Cytophagales</taxon>
        <taxon>Cytophagaceae</taxon>
        <taxon>Anditalea</taxon>
    </lineage>
</organism>
<dbReference type="GO" id="GO:0046556">
    <property type="term" value="F:alpha-L-arabinofuranosidase activity"/>
    <property type="evidence" value="ECO:0007669"/>
    <property type="project" value="UniProtKB-EC"/>
</dbReference>
<dbReference type="Gene3D" id="3.20.20.80">
    <property type="entry name" value="Glycosidases"/>
    <property type="match status" value="1"/>
</dbReference>
<evidence type="ECO:0000256" key="3">
    <source>
        <dbReference type="ARBA" id="ARBA00011165"/>
    </source>
</evidence>
<accession>A0A074KWS3</accession>
<evidence type="ECO:0000313" key="11">
    <source>
        <dbReference type="Proteomes" id="UP000027821"/>
    </source>
</evidence>
<gene>
    <name evidence="10" type="ORF">EL17_06780</name>
</gene>
<protein>
    <recommendedName>
        <fullName evidence="4">non-reducing end alpha-L-arabinofuranosidase</fullName>
        <ecNumber evidence="4">3.2.1.55</ecNumber>
    </recommendedName>
</protein>
<dbReference type="InterPro" id="IPR013780">
    <property type="entry name" value="Glyco_hydro_b"/>
</dbReference>
<dbReference type="Proteomes" id="UP000027821">
    <property type="component" value="Unassembled WGS sequence"/>
</dbReference>
<comment type="subunit">
    <text evidence="3">Homohexamer; trimer of dimers.</text>
</comment>
<keyword evidence="11" id="KW-1185">Reference proteome</keyword>
<dbReference type="SMART" id="SM00813">
    <property type="entry name" value="Alpha-L-AF_C"/>
    <property type="match status" value="1"/>
</dbReference>